<dbReference type="InterPro" id="IPR029062">
    <property type="entry name" value="Class_I_gatase-like"/>
</dbReference>
<feature type="region of interest" description="Disordered" evidence="1">
    <location>
        <begin position="73"/>
        <end position="97"/>
    </location>
</feature>
<dbReference type="Gene3D" id="3.40.50.880">
    <property type="match status" value="1"/>
</dbReference>
<evidence type="ECO:0000256" key="1">
    <source>
        <dbReference type="SAM" id="MobiDB-lite"/>
    </source>
</evidence>
<keyword evidence="3" id="KW-1185">Reference proteome</keyword>
<evidence type="ECO:0000313" key="3">
    <source>
        <dbReference type="Proteomes" id="UP000247233"/>
    </source>
</evidence>
<dbReference type="PANTHER" id="PTHR42695:SF6">
    <property type="entry name" value="GLUTAMINE AMIDOTRANSFERASE DOMAIN-CONTAINING PROTEIN"/>
    <property type="match status" value="1"/>
</dbReference>
<dbReference type="GeneID" id="37069594"/>
<dbReference type="VEuPathDB" id="FungiDB:BO70DRAFT_414780"/>
<feature type="compositionally biased region" description="Acidic residues" evidence="1">
    <location>
        <begin position="84"/>
        <end position="96"/>
    </location>
</feature>
<dbReference type="CDD" id="cd01741">
    <property type="entry name" value="GATase1_1"/>
    <property type="match status" value="1"/>
</dbReference>
<dbReference type="OrthoDB" id="1669814at2759"/>
<dbReference type="Proteomes" id="UP000247233">
    <property type="component" value="Unassembled WGS sequence"/>
</dbReference>
<dbReference type="AlphaFoldDB" id="A0A317V971"/>
<dbReference type="SUPFAM" id="SSF52317">
    <property type="entry name" value="Class I glutamine amidotransferase-like"/>
    <property type="match status" value="1"/>
</dbReference>
<dbReference type="InterPro" id="IPR044992">
    <property type="entry name" value="ChyE-like"/>
</dbReference>
<evidence type="ECO:0008006" key="4">
    <source>
        <dbReference type="Google" id="ProtNLM"/>
    </source>
</evidence>
<organism evidence="2 3">
    <name type="scientific">Aspergillus heteromorphus CBS 117.55</name>
    <dbReference type="NCBI Taxonomy" id="1448321"/>
    <lineage>
        <taxon>Eukaryota</taxon>
        <taxon>Fungi</taxon>
        <taxon>Dikarya</taxon>
        <taxon>Ascomycota</taxon>
        <taxon>Pezizomycotina</taxon>
        <taxon>Eurotiomycetes</taxon>
        <taxon>Eurotiomycetidae</taxon>
        <taxon>Eurotiales</taxon>
        <taxon>Aspergillaceae</taxon>
        <taxon>Aspergillus</taxon>
        <taxon>Aspergillus subgen. Circumdati</taxon>
    </lineage>
</organism>
<protein>
    <recommendedName>
        <fullName evidence="4">Class I glutamine amidotransferase-like protein</fullName>
    </recommendedName>
</protein>
<accession>A0A317V971</accession>
<dbReference type="STRING" id="1448321.A0A317V971"/>
<sequence length="344" mass="37648">MKKPLHIAILDVDVPVPNVYASRGLYSSQFQRLLDDTASRLSNNSKRTKIHTTAFDIVGGQFPPLSSLNRKPRSQDHFFNDNSQEGEGDEAEEDETNPLATPISGILITGSAASAYDTNKKWVSPLEEFIVTVFERYPHVRMFGSCFGHQVIAKALLSRSCLSAGEGCGGEDPAAEGLRVECCPAGKEVGLATMKLSPGFVDAFPCLQGRTEMRLQMVHGDWVAGRADAVPSPWINIGSTGDCPLQGFYYPGRVLTYQGHFEFDSFVNRETCLEFARREGWDEGDVARYVVAIGEVDGDGDDSKLAAEVVVRFFGGEAGIQEVAKSQEGKVGWVRRLVGSIMIW</sequence>
<proteinExistence type="predicted"/>
<gene>
    <name evidence="2" type="ORF">BO70DRAFT_414780</name>
</gene>
<comment type="caution">
    <text evidence="2">The sequence shown here is derived from an EMBL/GenBank/DDBJ whole genome shotgun (WGS) entry which is preliminary data.</text>
</comment>
<dbReference type="GO" id="GO:0005634">
    <property type="term" value="C:nucleus"/>
    <property type="evidence" value="ECO:0007669"/>
    <property type="project" value="TreeGrafter"/>
</dbReference>
<reference evidence="2 3" key="1">
    <citation type="submission" date="2016-12" db="EMBL/GenBank/DDBJ databases">
        <title>The genomes of Aspergillus section Nigri reveals drivers in fungal speciation.</title>
        <authorList>
            <consortium name="DOE Joint Genome Institute"/>
            <person name="Vesth T.C."/>
            <person name="Nybo J."/>
            <person name="Theobald S."/>
            <person name="Brandl J."/>
            <person name="Frisvad J.C."/>
            <person name="Nielsen K.F."/>
            <person name="Lyhne E.K."/>
            <person name="Kogle M.E."/>
            <person name="Kuo A."/>
            <person name="Riley R."/>
            <person name="Clum A."/>
            <person name="Nolan M."/>
            <person name="Lipzen A."/>
            <person name="Salamov A."/>
            <person name="Henrissat B."/>
            <person name="Wiebenga A."/>
            <person name="De Vries R.P."/>
            <person name="Grigoriev I.V."/>
            <person name="Mortensen U.H."/>
            <person name="Andersen M.R."/>
            <person name="Baker S.E."/>
        </authorList>
    </citation>
    <scope>NUCLEOTIDE SEQUENCE [LARGE SCALE GENOMIC DNA]</scope>
    <source>
        <strain evidence="2 3">CBS 117.55</strain>
    </source>
</reference>
<dbReference type="PANTHER" id="PTHR42695">
    <property type="entry name" value="GLUTAMINE AMIDOTRANSFERASE YLR126C-RELATED"/>
    <property type="match status" value="1"/>
</dbReference>
<name>A0A317V971_9EURO</name>
<dbReference type="RefSeq" id="XP_025396035.1">
    <property type="nucleotide sequence ID" value="XM_025547357.1"/>
</dbReference>
<dbReference type="GO" id="GO:0005829">
    <property type="term" value="C:cytosol"/>
    <property type="evidence" value="ECO:0007669"/>
    <property type="project" value="TreeGrafter"/>
</dbReference>
<dbReference type="EMBL" id="MSFL01000029">
    <property type="protein sequence ID" value="PWY70933.1"/>
    <property type="molecule type" value="Genomic_DNA"/>
</dbReference>
<evidence type="ECO:0000313" key="2">
    <source>
        <dbReference type="EMBL" id="PWY70933.1"/>
    </source>
</evidence>